<dbReference type="GO" id="GO:0009507">
    <property type="term" value="C:chloroplast"/>
    <property type="evidence" value="ECO:0007669"/>
    <property type="project" value="TreeGrafter"/>
</dbReference>
<evidence type="ECO:0000313" key="2">
    <source>
        <dbReference type="EMBL" id="KAG5521723.1"/>
    </source>
</evidence>
<dbReference type="GO" id="GO:0032051">
    <property type="term" value="F:clathrin light chain binding"/>
    <property type="evidence" value="ECO:0007669"/>
    <property type="project" value="TreeGrafter"/>
</dbReference>
<sequence length="265" mass="30064">MDLSVVGEVAVEAQLYEDAFAIFKKFNLNVQQVNVLLDNISSIEWAVEFAFRVKEDAAWSQVAKAQLREGFVSEAIESFIRVDDATQFLDVVRAAQDADVYYDLVKMKACMSMQRLYLPLFLTGPSWLAHSSSFKQFQGAVDAARKANSSNKWKEVCFAFVDVEEFRLAQICGLNIIIQYDEFDNAATTIINQSPEAWDHMQFKDVAVKVDNVEQYYKAVHFYLEEHPDLINAGPLLLVKPYMVAVQSNNVTAVNDALNEIYVED</sequence>
<dbReference type="PANTHER" id="PTHR10292">
    <property type="entry name" value="CLATHRIN HEAVY CHAIN RELATED"/>
    <property type="match status" value="1"/>
</dbReference>
<dbReference type="GO" id="GO:0005794">
    <property type="term" value="C:Golgi apparatus"/>
    <property type="evidence" value="ECO:0007669"/>
    <property type="project" value="TreeGrafter"/>
</dbReference>
<gene>
    <name evidence="2" type="ORF">RHGRI_034070</name>
</gene>
<evidence type="ECO:0000313" key="3">
    <source>
        <dbReference type="Proteomes" id="UP000823749"/>
    </source>
</evidence>
<proteinExistence type="predicted"/>
<dbReference type="GO" id="GO:0006886">
    <property type="term" value="P:intracellular protein transport"/>
    <property type="evidence" value="ECO:0007669"/>
    <property type="project" value="UniProtKB-UniRule"/>
</dbReference>
<feature type="repeat" description="CHCR" evidence="1">
    <location>
        <begin position="1"/>
        <end position="75"/>
    </location>
</feature>
<reference evidence="2" key="1">
    <citation type="submission" date="2020-08" db="EMBL/GenBank/DDBJ databases">
        <title>Plant Genome Project.</title>
        <authorList>
            <person name="Zhang R.-G."/>
        </authorList>
    </citation>
    <scope>NUCLEOTIDE SEQUENCE</scope>
    <source>
        <strain evidence="2">WSP0</strain>
        <tissue evidence="2">Leaf</tissue>
    </source>
</reference>
<dbReference type="GO" id="GO:0071439">
    <property type="term" value="C:clathrin complex"/>
    <property type="evidence" value="ECO:0007669"/>
    <property type="project" value="TreeGrafter"/>
</dbReference>
<dbReference type="EMBL" id="JACTNZ010000012">
    <property type="protein sequence ID" value="KAG5521723.1"/>
    <property type="molecule type" value="Genomic_DNA"/>
</dbReference>
<dbReference type="AlphaFoldDB" id="A0AAV6HZ62"/>
<dbReference type="InterPro" id="IPR011990">
    <property type="entry name" value="TPR-like_helical_dom_sf"/>
</dbReference>
<dbReference type="Proteomes" id="UP000823749">
    <property type="component" value="Chromosome 12"/>
</dbReference>
<dbReference type="GO" id="GO:0005886">
    <property type="term" value="C:plasma membrane"/>
    <property type="evidence" value="ECO:0007669"/>
    <property type="project" value="TreeGrafter"/>
</dbReference>
<dbReference type="InterPro" id="IPR000547">
    <property type="entry name" value="Clathrin_H-chain/VPS_repeat"/>
</dbReference>
<dbReference type="SUPFAM" id="SSF48371">
    <property type="entry name" value="ARM repeat"/>
    <property type="match status" value="2"/>
</dbReference>
<accession>A0AAV6HZ62</accession>
<dbReference type="GO" id="GO:0009506">
    <property type="term" value="C:plasmodesma"/>
    <property type="evidence" value="ECO:0007669"/>
    <property type="project" value="TreeGrafter"/>
</dbReference>
<comment type="caution">
    <text evidence="2">The sequence shown here is derived from an EMBL/GenBank/DDBJ whole genome shotgun (WGS) entry which is preliminary data.</text>
</comment>
<dbReference type="Gene3D" id="1.25.40.10">
    <property type="entry name" value="Tetratricopeptide repeat domain"/>
    <property type="match status" value="4"/>
</dbReference>
<name>A0AAV6HZ62_9ERIC</name>
<organism evidence="2 3">
    <name type="scientific">Rhododendron griersonianum</name>
    <dbReference type="NCBI Taxonomy" id="479676"/>
    <lineage>
        <taxon>Eukaryota</taxon>
        <taxon>Viridiplantae</taxon>
        <taxon>Streptophyta</taxon>
        <taxon>Embryophyta</taxon>
        <taxon>Tracheophyta</taxon>
        <taxon>Spermatophyta</taxon>
        <taxon>Magnoliopsida</taxon>
        <taxon>eudicotyledons</taxon>
        <taxon>Gunneridae</taxon>
        <taxon>Pentapetalae</taxon>
        <taxon>asterids</taxon>
        <taxon>Ericales</taxon>
        <taxon>Ericaceae</taxon>
        <taxon>Ericoideae</taxon>
        <taxon>Rhodoreae</taxon>
        <taxon>Rhododendron</taxon>
    </lineage>
</organism>
<dbReference type="GO" id="GO:0006898">
    <property type="term" value="P:receptor-mediated endocytosis"/>
    <property type="evidence" value="ECO:0007669"/>
    <property type="project" value="TreeGrafter"/>
</dbReference>
<keyword evidence="3" id="KW-1185">Reference proteome</keyword>
<evidence type="ECO:0000256" key="1">
    <source>
        <dbReference type="PROSITE-ProRule" id="PRU01006"/>
    </source>
</evidence>
<dbReference type="InterPro" id="IPR016024">
    <property type="entry name" value="ARM-type_fold"/>
</dbReference>
<protein>
    <submittedName>
        <fullName evidence="2">Uncharacterized protein</fullName>
    </submittedName>
</protein>
<dbReference type="PROSITE" id="PS50236">
    <property type="entry name" value="CHCR"/>
    <property type="match status" value="1"/>
</dbReference>
<dbReference type="PANTHER" id="PTHR10292:SF1">
    <property type="entry name" value="CLATHRIN HEAVY CHAIN"/>
    <property type="match status" value="1"/>
</dbReference>